<dbReference type="PROSITE" id="PS50151">
    <property type="entry name" value="UVR"/>
    <property type="match status" value="1"/>
</dbReference>
<protein>
    <recommendedName>
        <fullName evidence="1">UVR domain-containing protein</fullName>
    </recommendedName>
</protein>
<gene>
    <name evidence="2" type="ORF">A7K69_17350</name>
</gene>
<comment type="caution">
    <text evidence="2">The sequence shown here is derived from an EMBL/GenBank/DDBJ whole genome shotgun (WGS) entry which is preliminary data.</text>
</comment>
<dbReference type="InterPro" id="IPR001943">
    <property type="entry name" value="UVR_dom"/>
</dbReference>
<evidence type="ECO:0000313" key="3">
    <source>
        <dbReference type="Proteomes" id="UP000078290"/>
    </source>
</evidence>
<evidence type="ECO:0000313" key="2">
    <source>
        <dbReference type="EMBL" id="OAT73947.1"/>
    </source>
</evidence>
<dbReference type="PANTHER" id="PTHR38430:SF1">
    <property type="entry name" value="PROTEIN-ARGININE KINASE ACTIVATOR PROTEIN"/>
    <property type="match status" value="1"/>
</dbReference>
<dbReference type="PIRSF" id="PIRSF015034">
    <property type="entry name" value="YacH"/>
    <property type="match status" value="1"/>
</dbReference>
<dbReference type="AlphaFoldDB" id="A0A1B7KV84"/>
<proteinExistence type="predicted"/>
<dbReference type="GO" id="GO:1990170">
    <property type="term" value="P:stress response to cadmium ion"/>
    <property type="evidence" value="ECO:0007669"/>
    <property type="project" value="TreeGrafter"/>
</dbReference>
<dbReference type="GO" id="GO:0046870">
    <property type="term" value="F:cadmium ion binding"/>
    <property type="evidence" value="ECO:0007669"/>
    <property type="project" value="TreeGrafter"/>
</dbReference>
<dbReference type="EMBL" id="LXMA01000005">
    <property type="protein sequence ID" value="OAT73947.1"/>
    <property type="molecule type" value="Genomic_DNA"/>
</dbReference>
<dbReference type="GO" id="GO:1990169">
    <property type="term" value="P:stress response to copper ion"/>
    <property type="evidence" value="ECO:0007669"/>
    <property type="project" value="TreeGrafter"/>
</dbReference>
<accession>A0A1B7KV84</accession>
<name>A0A1B7KV84_PARTM</name>
<dbReference type="Pfam" id="PF02151">
    <property type="entry name" value="UVR"/>
    <property type="match status" value="1"/>
</dbReference>
<dbReference type="GO" id="GO:0050897">
    <property type="term" value="F:cobalt ion binding"/>
    <property type="evidence" value="ECO:0007669"/>
    <property type="project" value="TreeGrafter"/>
</dbReference>
<dbReference type="Proteomes" id="UP000078290">
    <property type="component" value="Unassembled WGS sequence"/>
</dbReference>
<dbReference type="InterPro" id="IPR025542">
    <property type="entry name" value="YacH"/>
</dbReference>
<dbReference type="SUPFAM" id="SSF46600">
    <property type="entry name" value="C-terminal UvrC-binding domain of UvrB"/>
    <property type="match status" value="1"/>
</dbReference>
<feature type="domain" description="UVR" evidence="1">
    <location>
        <begin position="138"/>
        <end position="173"/>
    </location>
</feature>
<organism evidence="2 3">
    <name type="scientific">Parageobacillus thermoglucosidasius</name>
    <name type="common">Geobacillus thermoglucosidasius</name>
    <dbReference type="NCBI Taxonomy" id="1426"/>
    <lineage>
        <taxon>Bacteria</taxon>
        <taxon>Bacillati</taxon>
        <taxon>Bacillota</taxon>
        <taxon>Bacilli</taxon>
        <taxon>Bacillales</taxon>
        <taxon>Anoxybacillaceae</taxon>
        <taxon>Parageobacillus</taxon>
    </lineage>
</organism>
<dbReference type="Gene3D" id="4.10.860.10">
    <property type="entry name" value="UVR domain"/>
    <property type="match status" value="1"/>
</dbReference>
<sequence length="182" mass="21123">MICQECKERPATMHFTKIINGEKTEFHLCEQCAHEHSDMFMFYGNDDFSFNNLLAGLLNFPSSVKEMTTSPFHSSDILQCEKCNMTYHQFTKIGRFGCSNCYRTFARYLPPILKRLHSGNTAHAGKIPKRKGGTLHLRKQIAMLKQKLQELVAREEFEKAAEVRDQIRSLEYQLHQRGEGEM</sequence>
<dbReference type="OrthoDB" id="9788704at2"/>
<dbReference type="PANTHER" id="PTHR38430">
    <property type="entry name" value="PROTEIN-ARGININE KINASE ACTIVATOR PROTEIN"/>
    <property type="match status" value="1"/>
</dbReference>
<dbReference type="InterPro" id="IPR036876">
    <property type="entry name" value="UVR_dom_sf"/>
</dbReference>
<dbReference type="GO" id="GO:0008270">
    <property type="term" value="F:zinc ion binding"/>
    <property type="evidence" value="ECO:0007669"/>
    <property type="project" value="TreeGrafter"/>
</dbReference>
<reference evidence="3" key="1">
    <citation type="submission" date="2016-05" db="EMBL/GenBank/DDBJ databases">
        <authorList>
            <person name="Wang W."/>
            <person name="Zhu L."/>
        </authorList>
    </citation>
    <scope>NUCLEOTIDE SEQUENCE [LARGE SCALE GENOMIC DNA]</scope>
    <source>
        <strain evidence="3">W-2</strain>
    </source>
</reference>
<dbReference type="GO" id="GO:0005507">
    <property type="term" value="F:copper ion binding"/>
    <property type="evidence" value="ECO:0007669"/>
    <property type="project" value="TreeGrafter"/>
</dbReference>
<evidence type="ECO:0000259" key="1">
    <source>
        <dbReference type="PROSITE" id="PS50151"/>
    </source>
</evidence>
<dbReference type="RefSeq" id="WP_064550571.1">
    <property type="nucleotide sequence ID" value="NZ_LXMA01000005.1"/>
</dbReference>